<organism evidence="1">
    <name type="scientific">marine metagenome</name>
    <dbReference type="NCBI Taxonomy" id="408172"/>
    <lineage>
        <taxon>unclassified sequences</taxon>
        <taxon>metagenomes</taxon>
        <taxon>ecological metagenomes</taxon>
    </lineage>
</organism>
<name>A0A382PD68_9ZZZZ</name>
<proteinExistence type="predicted"/>
<dbReference type="EMBL" id="UINC01106184">
    <property type="protein sequence ID" value="SVC70668.1"/>
    <property type="molecule type" value="Genomic_DNA"/>
</dbReference>
<protein>
    <submittedName>
        <fullName evidence="1">Uncharacterized protein</fullName>
    </submittedName>
</protein>
<reference evidence="1" key="1">
    <citation type="submission" date="2018-05" db="EMBL/GenBank/DDBJ databases">
        <authorList>
            <person name="Lanie J.A."/>
            <person name="Ng W.-L."/>
            <person name="Kazmierczak K.M."/>
            <person name="Andrzejewski T.M."/>
            <person name="Davidsen T.M."/>
            <person name="Wayne K.J."/>
            <person name="Tettelin H."/>
            <person name="Glass J.I."/>
            <person name="Rusch D."/>
            <person name="Podicherti R."/>
            <person name="Tsui H.-C.T."/>
            <person name="Winkler M.E."/>
        </authorList>
    </citation>
    <scope>NUCLEOTIDE SEQUENCE</scope>
</reference>
<gene>
    <name evidence="1" type="ORF">METZ01_LOCUS323522</name>
</gene>
<accession>A0A382PD68</accession>
<evidence type="ECO:0000313" key="1">
    <source>
        <dbReference type="EMBL" id="SVC70668.1"/>
    </source>
</evidence>
<sequence>MTSVNCLFRNAQTGGGVIAVTSMVGMSVYYQYHSA</sequence>
<dbReference type="AlphaFoldDB" id="A0A382PD68"/>